<dbReference type="AlphaFoldDB" id="A0A7G2JXR7"/>
<sequence length="51" mass="5575">MPPSETAAQACLTASLPYSRTFAQTQVPYLLLDGRLSETPALLRKLLGVRK</sequence>
<gene>
    <name evidence="1" type="ORF">HAINFHK1212_1014</name>
</gene>
<dbReference type="EMBL" id="ABFC01001025">
    <property type="protein sequence ID" value="EFA27955.1"/>
    <property type="molecule type" value="Genomic_DNA"/>
</dbReference>
<protein>
    <submittedName>
        <fullName evidence="1">Putative ABC transport protein</fullName>
    </submittedName>
</protein>
<name>A0A7G2JXR7_HAEIF</name>
<accession>A0A7G2JXR7</accession>
<evidence type="ECO:0000313" key="1">
    <source>
        <dbReference type="EMBL" id="EFA27955.1"/>
    </source>
</evidence>
<reference evidence="1" key="1">
    <citation type="journal article" date="2010" name="Genomics">
        <title>Tracing phylogenomic events leading to diversity of Haemophilus influenzae and the emergence of Brazilian Purpuric Fever (BPF)-associated clones.</title>
        <authorList>
            <person name="Papazisi L."/>
            <person name="Ratnayake S."/>
            <person name="Remortel B.G."/>
            <person name="Bock G.R."/>
            <person name="Liang W."/>
            <person name="Saeed A.I."/>
            <person name="Liu J."/>
            <person name="Fleischmann R.D."/>
            <person name="Kilian M."/>
            <person name="Peterson S.N."/>
        </authorList>
    </citation>
    <scope>NUCLEOTIDE SEQUENCE [LARGE SCALE GENOMIC DNA]</scope>
    <source>
        <strain evidence="1">HK1212</strain>
    </source>
</reference>
<organism evidence="1">
    <name type="scientific">Haemophilus influenzae HK1212</name>
    <dbReference type="NCBI Taxonomy" id="456482"/>
    <lineage>
        <taxon>Bacteria</taxon>
        <taxon>Pseudomonadati</taxon>
        <taxon>Pseudomonadota</taxon>
        <taxon>Gammaproteobacteria</taxon>
        <taxon>Pasteurellales</taxon>
        <taxon>Pasteurellaceae</taxon>
        <taxon>Haemophilus</taxon>
    </lineage>
</organism>
<comment type="caution">
    <text evidence="1">The sequence shown here is derived from an EMBL/GenBank/DDBJ whole genome shotgun (WGS) entry which is preliminary data.</text>
</comment>
<proteinExistence type="predicted"/>